<sequence length="571" mass="62895">VPRPEFMEMIKQVPVEEVRQIERKVDRPQVQLVERPVEVVLHEIHDSIVEVPEIEYHEVIKEVPRVEIQYVDKQVEVHKIEYIEKVVEVPQIIYEERIIEVPEVEYREVIKQVPKHTMQYFEKVTEVPTVIQHEVPVEVPEVHTVETITEVPRPQYQAVPKEIPKAGVFQLPELFPGLPSPSSLTLSKFSQTLKPKPDSRHCAIKQYFRLLLPLSDMARWFVGLVVVFGVAVKSEPSDEHYDLHTPEYGGGNVSEGAFAIADPYDAYDLDTPGHGVSEDGVPTVPEVGEVAGMVAAFQAAGLGDYVPTDVSDDEGVEPVGGESASPVPKASPDINDVYDVETAGYGVVNVEFHIEVQEKVESLHGILQEERVLQVDRTERVEVIREVPKPIVEYVNKEVPRFETRAVEKVVEVPTVLHQEIIVEVPEVQVAEAIREMPNEMTQQAVKEVPRYEMEYVQKELQVTGSVPAMPSAMPTVTSPQTYSRAISAPITVGPPVLGSAVAVGPPVRGPPVTGASVTTGPPVAVGPPVAMGPPIQVGSSVAVSAPVRTFGLRLGAAKDKHLDGDSEMLT</sequence>
<keyword evidence="3" id="KW-1185">Reference proteome</keyword>
<evidence type="ECO:0000313" key="3">
    <source>
        <dbReference type="Proteomes" id="UP000186817"/>
    </source>
</evidence>
<gene>
    <name evidence="2" type="ORF">AK812_SmicGene43802</name>
</gene>
<feature type="region of interest" description="Disordered" evidence="1">
    <location>
        <begin position="312"/>
        <end position="333"/>
    </location>
</feature>
<evidence type="ECO:0000256" key="1">
    <source>
        <dbReference type="SAM" id="MobiDB-lite"/>
    </source>
</evidence>
<dbReference type="EMBL" id="LSRX01002075">
    <property type="protein sequence ID" value="OLP76283.1"/>
    <property type="molecule type" value="Genomic_DNA"/>
</dbReference>
<reference evidence="2 3" key="1">
    <citation type="submission" date="2016-02" db="EMBL/GenBank/DDBJ databases">
        <title>Genome analysis of coral dinoflagellate symbionts highlights evolutionary adaptations to a symbiotic lifestyle.</title>
        <authorList>
            <person name="Aranda M."/>
            <person name="Li Y."/>
            <person name="Liew Y.J."/>
            <person name="Baumgarten S."/>
            <person name="Simakov O."/>
            <person name="Wilson M."/>
            <person name="Piel J."/>
            <person name="Ashoor H."/>
            <person name="Bougouffa S."/>
            <person name="Bajic V.B."/>
            <person name="Ryu T."/>
            <person name="Ravasi T."/>
            <person name="Bayer T."/>
            <person name="Micklem G."/>
            <person name="Kim H."/>
            <person name="Bhak J."/>
            <person name="Lajeunesse T.C."/>
            <person name="Voolstra C.R."/>
        </authorList>
    </citation>
    <scope>NUCLEOTIDE SEQUENCE [LARGE SCALE GENOMIC DNA]</scope>
    <source>
        <strain evidence="2 3">CCMP2467</strain>
    </source>
</reference>
<accession>A0A1Q9C041</accession>
<dbReference type="InterPro" id="IPR022086">
    <property type="entry name" value="IMCp"/>
</dbReference>
<feature type="non-terminal residue" evidence="2">
    <location>
        <position position="1"/>
    </location>
</feature>
<proteinExistence type="predicted"/>
<dbReference type="Proteomes" id="UP000186817">
    <property type="component" value="Unassembled WGS sequence"/>
</dbReference>
<comment type="caution">
    <text evidence="2">The sequence shown here is derived from an EMBL/GenBank/DDBJ whole genome shotgun (WGS) entry which is preliminary data.</text>
</comment>
<dbReference type="Pfam" id="PF12314">
    <property type="entry name" value="IMCp"/>
    <property type="match status" value="2"/>
</dbReference>
<evidence type="ECO:0000313" key="2">
    <source>
        <dbReference type="EMBL" id="OLP76283.1"/>
    </source>
</evidence>
<name>A0A1Q9C041_SYMMI</name>
<organism evidence="2 3">
    <name type="scientific">Symbiodinium microadriaticum</name>
    <name type="common">Dinoflagellate</name>
    <name type="synonym">Zooxanthella microadriatica</name>
    <dbReference type="NCBI Taxonomy" id="2951"/>
    <lineage>
        <taxon>Eukaryota</taxon>
        <taxon>Sar</taxon>
        <taxon>Alveolata</taxon>
        <taxon>Dinophyceae</taxon>
        <taxon>Suessiales</taxon>
        <taxon>Symbiodiniaceae</taxon>
        <taxon>Symbiodinium</taxon>
    </lineage>
</organism>
<dbReference type="OrthoDB" id="448535at2759"/>
<protein>
    <submittedName>
        <fullName evidence="2">Uncharacterized protein</fullName>
    </submittedName>
</protein>
<dbReference type="AlphaFoldDB" id="A0A1Q9C041"/>